<comment type="similarity">
    <text evidence="1">Belongs to the beta-lactamase family.</text>
</comment>
<sequence>MWRGRRYLTKLPSISLGVALTFFSSLVAPACVPDVPSVLLSDSAVLQNEAITAAFAEVQQNLSSLFINTTRDGLSFAVVHASKPGLALAFNAGSLKMNDTAGTANITSDSIFRIASVSKNFAAFSALALQNASRAWSAINPETQPLSLDTPVSAVLPSFSLPDEDWSNGGSEITISMLGTHSSGLPREGYSTDFNMVTALSRADAATIGVEWASVTPDEVLQYVTGRNLMFAPGQRAAYSNAGYAILGAAVASFRNTMAGTNESWAEYVQRDIFGPLSMNRSFFGSLPPDFSRDVAVPGVANWVDLIIDGYNPAAGMWSSAADLSAYIHQVWLSPDPRLITPTQRRQSLQPRLYLPDGKQQVGFGWEIAVTSSANKTYNIYGKSGDAAGSHAWIDVVPNLGYGLVILSQESGDPDGSRISPTAVRDAVHDILIPAFETALDDVMRQRFAGNYTVAVDSGLIPEEVATTTTTTSGSGTSPQSYALLEVEGGSLFVRALFVNGTDALEGIDKLGWAANDTDGPRFFSMPGAGSGLNPSEGAAESSRLGEGATVWRVMPALEECDWFDFDGYTDQNGWSLSKVALVEKDWGGVELHYPPFDIVLMRSELTRAYHMWTWWNE</sequence>
<gene>
    <name evidence="4" type="ORF">Daus18300_010891</name>
</gene>
<dbReference type="InterPro" id="IPR012338">
    <property type="entry name" value="Beta-lactam/transpept-like"/>
</dbReference>
<dbReference type="Pfam" id="PF00144">
    <property type="entry name" value="Beta-lactamase"/>
    <property type="match status" value="1"/>
</dbReference>
<reference evidence="4 5" key="1">
    <citation type="journal article" date="2024" name="IMA Fungus">
        <title>IMA Genome - F19 : A genome assembly and annotation guide to empower mycologists, including annotated draft genome sequences of Ceratocystis pirilliformis, Diaporthe australafricana, Fusarium ophioides, Paecilomyces lecythidis, and Sporothrix stenoceras.</title>
        <authorList>
            <person name="Aylward J."/>
            <person name="Wilson A.M."/>
            <person name="Visagie C.M."/>
            <person name="Spraker J."/>
            <person name="Barnes I."/>
            <person name="Buitendag C."/>
            <person name="Ceriani C."/>
            <person name="Del Mar Angel L."/>
            <person name="du Plessis D."/>
            <person name="Fuchs T."/>
            <person name="Gasser K."/>
            <person name="Kramer D."/>
            <person name="Li W."/>
            <person name="Munsamy K."/>
            <person name="Piso A."/>
            <person name="Price J.L."/>
            <person name="Sonnekus B."/>
            <person name="Thomas C."/>
            <person name="van der Nest A."/>
            <person name="van Dijk A."/>
            <person name="van Heerden A."/>
            <person name="van Vuuren N."/>
            <person name="Yilmaz N."/>
            <person name="Duong T.A."/>
            <person name="van der Merwe N.A."/>
            <person name="Wingfield M.J."/>
            <person name="Wingfield B.D."/>
        </authorList>
    </citation>
    <scope>NUCLEOTIDE SEQUENCE [LARGE SCALE GENOMIC DNA]</scope>
    <source>
        <strain evidence="4 5">CMW 18300</strain>
    </source>
</reference>
<dbReference type="PANTHER" id="PTHR22935">
    <property type="entry name" value="PENICILLIN-BINDING PROTEIN"/>
    <property type="match status" value="1"/>
</dbReference>
<dbReference type="Gene3D" id="3.40.710.10">
    <property type="entry name" value="DD-peptidase/beta-lactamase superfamily"/>
    <property type="match status" value="1"/>
</dbReference>
<keyword evidence="5" id="KW-1185">Reference proteome</keyword>
<comment type="caution">
    <text evidence="4">The sequence shown here is derived from an EMBL/GenBank/DDBJ whole genome shotgun (WGS) entry which is preliminary data.</text>
</comment>
<feature type="signal peptide" evidence="2">
    <location>
        <begin position="1"/>
        <end position="29"/>
    </location>
</feature>
<proteinExistence type="inferred from homology"/>
<dbReference type="InterPro" id="IPR051478">
    <property type="entry name" value="Beta-lactamase-like_AB/R"/>
</dbReference>
<evidence type="ECO:0000256" key="2">
    <source>
        <dbReference type="SAM" id="SignalP"/>
    </source>
</evidence>
<accession>A0ABR3W8K3</accession>
<feature type="chain" id="PRO_5045871759" description="Beta-lactamase-related domain-containing protein" evidence="2">
    <location>
        <begin position="30"/>
        <end position="618"/>
    </location>
</feature>
<evidence type="ECO:0000256" key="1">
    <source>
        <dbReference type="ARBA" id="ARBA00038473"/>
    </source>
</evidence>
<evidence type="ECO:0000259" key="3">
    <source>
        <dbReference type="Pfam" id="PF00144"/>
    </source>
</evidence>
<dbReference type="EMBL" id="JAWRVE010000125">
    <property type="protein sequence ID" value="KAL1855912.1"/>
    <property type="molecule type" value="Genomic_DNA"/>
</dbReference>
<dbReference type="PANTHER" id="PTHR22935:SF95">
    <property type="entry name" value="BETA-LACTAMASE-LIKE 1-RELATED"/>
    <property type="match status" value="1"/>
</dbReference>
<dbReference type="SUPFAM" id="SSF56601">
    <property type="entry name" value="beta-lactamase/transpeptidase-like"/>
    <property type="match status" value="1"/>
</dbReference>
<dbReference type="InterPro" id="IPR001466">
    <property type="entry name" value="Beta-lactam-related"/>
</dbReference>
<feature type="domain" description="Beta-lactamase-related" evidence="3">
    <location>
        <begin position="70"/>
        <end position="426"/>
    </location>
</feature>
<evidence type="ECO:0000313" key="5">
    <source>
        <dbReference type="Proteomes" id="UP001583177"/>
    </source>
</evidence>
<name>A0ABR3W8K3_9PEZI</name>
<protein>
    <recommendedName>
        <fullName evidence="3">Beta-lactamase-related domain-containing protein</fullName>
    </recommendedName>
</protein>
<evidence type="ECO:0000313" key="4">
    <source>
        <dbReference type="EMBL" id="KAL1855912.1"/>
    </source>
</evidence>
<keyword evidence="2" id="KW-0732">Signal</keyword>
<dbReference type="Proteomes" id="UP001583177">
    <property type="component" value="Unassembled WGS sequence"/>
</dbReference>
<organism evidence="4 5">
    <name type="scientific">Diaporthe australafricana</name>
    <dbReference type="NCBI Taxonomy" id="127596"/>
    <lineage>
        <taxon>Eukaryota</taxon>
        <taxon>Fungi</taxon>
        <taxon>Dikarya</taxon>
        <taxon>Ascomycota</taxon>
        <taxon>Pezizomycotina</taxon>
        <taxon>Sordariomycetes</taxon>
        <taxon>Sordariomycetidae</taxon>
        <taxon>Diaporthales</taxon>
        <taxon>Diaporthaceae</taxon>
        <taxon>Diaporthe</taxon>
    </lineage>
</organism>